<dbReference type="RefSeq" id="WP_047762286.1">
    <property type="nucleotide sequence ID" value="NZ_LAQL01000002.1"/>
</dbReference>
<sequence length="142" mass="15634">MKHFLSLLAFVIITFATQGTSHMLINIEHYEALGFLRAEPIFLLGFIAMLIQGAIMTGCLHLLAPEGATIRLGLIVSLGFGLFLSSYISFASPAKYAVPLIWEWITVELSVSAIQFTTFGIVLGFIHSLFKAKTRSELKQAL</sequence>
<keyword evidence="1" id="KW-0812">Transmembrane</keyword>
<organism evidence="2 3">
    <name type="scientific">Kiloniella spongiae</name>
    <dbReference type="NCBI Taxonomy" id="1489064"/>
    <lineage>
        <taxon>Bacteria</taxon>
        <taxon>Pseudomonadati</taxon>
        <taxon>Pseudomonadota</taxon>
        <taxon>Alphaproteobacteria</taxon>
        <taxon>Rhodospirillales</taxon>
        <taxon>Kiloniellaceae</taxon>
        <taxon>Kiloniella</taxon>
    </lineage>
</organism>
<dbReference type="EMBL" id="LAQL01000002">
    <property type="protein sequence ID" value="KLN62160.1"/>
    <property type="molecule type" value="Genomic_DNA"/>
</dbReference>
<feature type="transmembrane region" description="Helical" evidence="1">
    <location>
        <begin position="40"/>
        <end position="63"/>
    </location>
</feature>
<dbReference type="OrthoDB" id="5899189at2"/>
<keyword evidence="1" id="KW-1133">Transmembrane helix</keyword>
<name>A0A0H2MZS0_9PROT</name>
<evidence type="ECO:0000313" key="2">
    <source>
        <dbReference type="EMBL" id="KLN62160.1"/>
    </source>
</evidence>
<reference evidence="2 3" key="1">
    <citation type="submission" date="2015-03" db="EMBL/GenBank/DDBJ databases">
        <title>Genome Sequence of Kiloniella spongiae MEBiC09566, isolated from a marine sponge.</title>
        <authorList>
            <person name="Shao Z."/>
            <person name="Wang L."/>
            <person name="Li X."/>
        </authorList>
    </citation>
    <scope>NUCLEOTIDE SEQUENCE [LARGE SCALE GENOMIC DNA]</scope>
    <source>
        <strain evidence="2 3">MEBiC09566</strain>
    </source>
</reference>
<evidence type="ECO:0000256" key="1">
    <source>
        <dbReference type="SAM" id="Phobius"/>
    </source>
</evidence>
<keyword evidence="3" id="KW-1185">Reference proteome</keyword>
<dbReference type="AlphaFoldDB" id="A0A0H2MZS0"/>
<protein>
    <submittedName>
        <fullName evidence="2">Uncharacterized protein</fullName>
    </submittedName>
</protein>
<feature type="transmembrane region" description="Helical" evidence="1">
    <location>
        <begin position="70"/>
        <end position="90"/>
    </location>
</feature>
<accession>A0A0H2MZS0</accession>
<comment type="caution">
    <text evidence="2">The sequence shown here is derived from an EMBL/GenBank/DDBJ whole genome shotgun (WGS) entry which is preliminary data.</text>
</comment>
<dbReference type="Proteomes" id="UP000035444">
    <property type="component" value="Unassembled WGS sequence"/>
</dbReference>
<gene>
    <name evidence="2" type="ORF">WH96_01085</name>
</gene>
<evidence type="ECO:0000313" key="3">
    <source>
        <dbReference type="Proteomes" id="UP000035444"/>
    </source>
</evidence>
<keyword evidence="1" id="KW-0472">Membrane</keyword>
<feature type="transmembrane region" description="Helical" evidence="1">
    <location>
        <begin position="110"/>
        <end position="130"/>
    </location>
</feature>
<proteinExistence type="predicted"/>